<reference evidence="2 3" key="1">
    <citation type="journal article" date="2019" name="Int. J. Syst. Evol. Microbiol.">
        <title>The Global Catalogue of Microorganisms (GCM) 10K type strain sequencing project: providing services to taxonomists for standard genome sequencing and annotation.</title>
        <authorList>
            <consortium name="The Broad Institute Genomics Platform"/>
            <consortium name="The Broad Institute Genome Sequencing Center for Infectious Disease"/>
            <person name="Wu L."/>
            <person name="Ma J."/>
        </authorList>
    </citation>
    <scope>NUCLEOTIDE SEQUENCE [LARGE SCALE GENOMIC DNA]</scope>
    <source>
        <strain evidence="2 3">JCM 15313</strain>
    </source>
</reference>
<dbReference type="Proteomes" id="UP001501585">
    <property type="component" value="Unassembled WGS sequence"/>
</dbReference>
<protein>
    <recommendedName>
        <fullName evidence="4">Transposase Helix-turn-helix domain-containing protein</fullName>
    </recommendedName>
</protein>
<comment type="caution">
    <text evidence="2">The sequence shown here is derived from an EMBL/GenBank/DDBJ whole genome shotgun (WGS) entry which is preliminary data.</text>
</comment>
<feature type="region of interest" description="Disordered" evidence="1">
    <location>
        <begin position="99"/>
        <end position="130"/>
    </location>
</feature>
<evidence type="ECO:0000313" key="3">
    <source>
        <dbReference type="Proteomes" id="UP001501585"/>
    </source>
</evidence>
<gene>
    <name evidence="2" type="ORF">GCM10009799_33650</name>
</gene>
<proteinExistence type="predicted"/>
<evidence type="ECO:0008006" key="4">
    <source>
        <dbReference type="Google" id="ProtNLM"/>
    </source>
</evidence>
<keyword evidence="3" id="KW-1185">Reference proteome</keyword>
<accession>A0ABN2TBE0</accession>
<dbReference type="EMBL" id="BAAAPC010000014">
    <property type="protein sequence ID" value="GAA2003785.1"/>
    <property type="molecule type" value="Genomic_DNA"/>
</dbReference>
<sequence length="130" mass="14538">MLCYRVALPLSRRTLNYTAGLIRIHRSRIMSPWRALTPAHQALLVLVYLRKSAPTTLALGFGDATTTAWRYVCKAAALPDALRWPRRADQRRAEELACPAESPLLPATRRAGRPSGSCASGPRDRMKKRQ</sequence>
<organism evidence="2 3">
    <name type="scientific">Nocardiopsis rhodophaea</name>
    <dbReference type="NCBI Taxonomy" id="280238"/>
    <lineage>
        <taxon>Bacteria</taxon>
        <taxon>Bacillati</taxon>
        <taxon>Actinomycetota</taxon>
        <taxon>Actinomycetes</taxon>
        <taxon>Streptosporangiales</taxon>
        <taxon>Nocardiopsidaceae</taxon>
        <taxon>Nocardiopsis</taxon>
    </lineage>
</organism>
<evidence type="ECO:0000313" key="2">
    <source>
        <dbReference type="EMBL" id="GAA2003785.1"/>
    </source>
</evidence>
<evidence type="ECO:0000256" key="1">
    <source>
        <dbReference type="SAM" id="MobiDB-lite"/>
    </source>
</evidence>
<name>A0ABN2TBE0_9ACTN</name>